<dbReference type="AlphaFoldDB" id="A0A843UVI9"/>
<organism evidence="1 2">
    <name type="scientific">Colocasia esculenta</name>
    <name type="common">Wild taro</name>
    <name type="synonym">Arum esculentum</name>
    <dbReference type="NCBI Taxonomy" id="4460"/>
    <lineage>
        <taxon>Eukaryota</taxon>
        <taxon>Viridiplantae</taxon>
        <taxon>Streptophyta</taxon>
        <taxon>Embryophyta</taxon>
        <taxon>Tracheophyta</taxon>
        <taxon>Spermatophyta</taxon>
        <taxon>Magnoliopsida</taxon>
        <taxon>Liliopsida</taxon>
        <taxon>Araceae</taxon>
        <taxon>Aroideae</taxon>
        <taxon>Colocasieae</taxon>
        <taxon>Colocasia</taxon>
    </lineage>
</organism>
<accession>A0A843UVI9</accession>
<evidence type="ECO:0000313" key="1">
    <source>
        <dbReference type="EMBL" id="MQL87551.1"/>
    </source>
</evidence>
<evidence type="ECO:0000313" key="2">
    <source>
        <dbReference type="Proteomes" id="UP000652761"/>
    </source>
</evidence>
<comment type="caution">
    <text evidence="1">The sequence shown here is derived from an EMBL/GenBank/DDBJ whole genome shotgun (WGS) entry which is preliminary data.</text>
</comment>
<gene>
    <name evidence="1" type="ORF">Taro_020097</name>
</gene>
<name>A0A843UVI9_COLES</name>
<proteinExistence type="predicted"/>
<dbReference type="EMBL" id="NMUH01000986">
    <property type="protein sequence ID" value="MQL87551.1"/>
    <property type="molecule type" value="Genomic_DNA"/>
</dbReference>
<dbReference type="Proteomes" id="UP000652761">
    <property type="component" value="Unassembled WGS sequence"/>
</dbReference>
<protein>
    <submittedName>
        <fullName evidence="1">Uncharacterized protein</fullName>
    </submittedName>
</protein>
<keyword evidence="2" id="KW-1185">Reference proteome</keyword>
<reference evidence="1" key="1">
    <citation type="submission" date="2017-07" db="EMBL/GenBank/DDBJ databases">
        <title>Taro Niue Genome Assembly and Annotation.</title>
        <authorList>
            <person name="Atibalentja N."/>
            <person name="Keating K."/>
            <person name="Fields C.J."/>
        </authorList>
    </citation>
    <scope>NUCLEOTIDE SEQUENCE</scope>
    <source>
        <strain evidence="1">Niue_2</strain>
        <tissue evidence="1">Leaf</tissue>
    </source>
</reference>
<sequence>MVVGGEVEVMRRDLPLVVFYPSLGIEASSHEELLSSGLLEGKKKVFPHFSHTAENATEEGDATRRRALPGSRDINSIVTGFPVALSGPCPVLSPSFLGLHNPRDYNFWRSRWDLQCYPHEFSVLACHALSRRIVGSRHGHAGGERRVYRLGHSVGITAGFLS</sequence>